<accession>A0ACC2RVH0</accession>
<comment type="caution">
    <text evidence="1">The sequence shown here is derived from an EMBL/GenBank/DDBJ whole genome shotgun (WGS) entry which is preliminary data.</text>
</comment>
<proteinExistence type="predicted"/>
<keyword evidence="2" id="KW-1185">Reference proteome</keyword>
<reference evidence="1" key="1">
    <citation type="submission" date="2022-04" db="EMBL/GenBank/DDBJ databases">
        <title>Genome of the entomopathogenic fungus Entomophthora muscae.</title>
        <authorList>
            <person name="Elya C."/>
            <person name="Lovett B.R."/>
            <person name="Lee E."/>
            <person name="Macias A.M."/>
            <person name="Hajek A.E."/>
            <person name="De Bivort B.L."/>
            <person name="Kasson M.T."/>
            <person name="De Fine Licht H.H."/>
            <person name="Stajich J.E."/>
        </authorList>
    </citation>
    <scope>NUCLEOTIDE SEQUENCE</scope>
    <source>
        <strain evidence="1">Berkeley</strain>
    </source>
</reference>
<evidence type="ECO:0000313" key="1">
    <source>
        <dbReference type="EMBL" id="KAJ9053980.1"/>
    </source>
</evidence>
<dbReference type="EMBL" id="QTSX02006475">
    <property type="protein sequence ID" value="KAJ9053980.1"/>
    <property type="molecule type" value="Genomic_DNA"/>
</dbReference>
<evidence type="ECO:0000313" key="2">
    <source>
        <dbReference type="Proteomes" id="UP001165960"/>
    </source>
</evidence>
<organism evidence="1 2">
    <name type="scientific">Entomophthora muscae</name>
    <dbReference type="NCBI Taxonomy" id="34485"/>
    <lineage>
        <taxon>Eukaryota</taxon>
        <taxon>Fungi</taxon>
        <taxon>Fungi incertae sedis</taxon>
        <taxon>Zoopagomycota</taxon>
        <taxon>Entomophthoromycotina</taxon>
        <taxon>Entomophthoromycetes</taxon>
        <taxon>Entomophthorales</taxon>
        <taxon>Entomophthoraceae</taxon>
        <taxon>Entomophthora</taxon>
    </lineage>
</organism>
<sequence>MAKLPNLQSNPDSMPVPVEDLISQEQLLDAKFEDDSFDQKVDTPQEADPTQIASPKASVETVPKTIHPSSNQSSLQDC</sequence>
<protein>
    <submittedName>
        <fullName evidence="1">Uncharacterized protein</fullName>
    </submittedName>
</protein>
<name>A0ACC2RVH0_9FUNG</name>
<gene>
    <name evidence="1" type="ORF">DSO57_1019159</name>
</gene>
<dbReference type="Proteomes" id="UP001165960">
    <property type="component" value="Unassembled WGS sequence"/>
</dbReference>